<proteinExistence type="predicted"/>
<protein>
    <submittedName>
        <fullName evidence="1">Uncharacterized protein</fullName>
    </submittedName>
</protein>
<accession>A0ABM7NZQ5</accession>
<sequence>MYYRICECLNNAKKLSGSGDLGADYPLCFDSSENRKILQTQTCSLSDKLPLYISVTNNVLEGGNGFFCVCRV</sequence>
<dbReference type="Proteomes" id="UP001319045">
    <property type="component" value="Chromosome"/>
</dbReference>
<organism evidence="1 2">
    <name type="scientific">Prevotella herbatica</name>
    <dbReference type="NCBI Taxonomy" id="2801997"/>
    <lineage>
        <taxon>Bacteria</taxon>
        <taxon>Pseudomonadati</taxon>
        <taxon>Bacteroidota</taxon>
        <taxon>Bacteroidia</taxon>
        <taxon>Bacteroidales</taxon>
        <taxon>Prevotellaceae</taxon>
        <taxon>Prevotella</taxon>
    </lineage>
</organism>
<keyword evidence="2" id="KW-1185">Reference proteome</keyword>
<reference evidence="1 2" key="1">
    <citation type="journal article" date="2022" name="Int. J. Syst. Evol. Microbiol.">
        <title>Prevotella herbatica sp. nov., a plant polysaccharide-decomposing anaerobic bacterium isolated from a methanogenic reactor.</title>
        <authorList>
            <person name="Uek A."/>
            <person name="Tonouchi A."/>
            <person name="Kaku N."/>
            <person name="Ueki K."/>
        </authorList>
    </citation>
    <scope>NUCLEOTIDE SEQUENCE [LARGE SCALE GENOMIC DNA]</scope>
    <source>
        <strain evidence="1 2">WR041</strain>
    </source>
</reference>
<evidence type="ECO:0000313" key="2">
    <source>
        <dbReference type="Proteomes" id="UP001319045"/>
    </source>
</evidence>
<dbReference type="EMBL" id="AP024484">
    <property type="protein sequence ID" value="BCS85985.1"/>
    <property type="molecule type" value="Genomic_DNA"/>
</dbReference>
<evidence type="ECO:0000313" key="1">
    <source>
        <dbReference type="EMBL" id="BCS85985.1"/>
    </source>
</evidence>
<gene>
    <name evidence="1" type="ORF">prwr041_18780</name>
</gene>
<name>A0ABM7NZQ5_9BACT</name>